<comment type="caution">
    <text evidence="1">The sequence shown here is derived from an EMBL/GenBank/DDBJ whole genome shotgun (WGS) entry which is preliminary data.</text>
</comment>
<evidence type="ECO:0000313" key="1">
    <source>
        <dbReference type="EMBL" id="OUP17114.1"/>
    </source>
</evidence>
<proteinExistence type="predicted"/>
<organism evidence="1 2">
    <name type="scientific">Parabacteroides distasonis</name>
    <dbReference type="NCBI Taxonomy" id="823"/>
    <lineage>
        <taxon>Bacteria</taxon>
        <taxon>Pseudomonadati</taxon>
        <taxon>Bacteroidota</taxon>
        <taxon>Bacteroidia</taxon>
        <taxon>Bacteroidales</taxon>
        <taxon>Tannerellaceae</taxon>
        <taxon>Parabacteroides</taxon>
    </lineage>
</organism>
<name>A0A1Y4IA21_PARDI</name>
<dbReference type="AlphaFoldDB" id="A0A1Y4IA21"/>
<evidence type="ECO:0000313" key="2">
    <source>
        <dbReference type="Proteomes" id="UP000195950"/>
    </source>
</evidence>
<protein>
    <submittedName>
        <fullName evidence="1">Uncharacterized protein</fullName>
    </submittedName>
</protein>
<dbReference type="Gene3D" id="6.20.370.20">
    <property type="match status" value="1"/>
</dbReference>
<sequence length="59" mass="6587">MPYGTFVEFISGKDDLLHISEIGWKRLETVVLIKIVMIAGLAGSTETKIRSYTLIYNPG</sequence>
<accession>A0A1Y4IA21</accession>
<reference evidence="2" key="1">
    <citation type="submission" date="2017-04" db="EMBL/GenBank/DDBJ databases">
        <title>Function of individual gut microbiota members based on whole genome sequencing of pure cultures obtained from chicken caecum.</title>
        <authorList>
            <person name="Medvecky M."/>
            <person name="Cejkova D."/>
            <person name="Polansky O."/>
            <person name="Karasova D."/>
            <person name="Kubasova T."/>
            <person name="Cizek A."/>
            <person name="Rychlik I."/>
        </authorList>
    </citation>
    <scope>NUCLEOTIDE SEQUENCE [LARGE SCALE GENOMIC DNA]</scope>
    <source>
        <strain evidence="2">An199</strain>
    </source>
</reference>
<gene>
    <name evidence="1" type="ORF">B5F32_14015</name>
</gene>
<dbReference type="EMBL" id="NFJX01000013">
    <property type="protein sequence ID" value="OUP17114.1"/>
    <property type="molecule type" value="Genomic_DNA"/>
</dbReference>
<dbReference type="Proteomes" id="UP000195950">
    <property type="component" value="Unassembled WGS sequence"/>
</dbReference>